<evidence type="ECO:0008006" key="3">
    <source>
        <dbReference type="Google" id="ProtNLM"/>
    </source>
</evidence>
<keyword evidence="2" id="KW-1185">Reference proteome</keyword>
<evidence type="ECO:0000313" key="1">
    <source>
        <dbReference type="EMBL" id="KAJ4450300.1"/>
    </source>
</evidence>
<dbReference type="PANTHER" id="PTHR47027:SF20">
    <property type="entry name" value="REVERSE TRANSCRIPTASE-LIKE PROTEIN WITH RNA-DIRECTED DNA POLYMERASE DOMAIN"/>
    <property type="match status" value="1"/>
</dbReference>
<comment type="caution">
    <text evidence="1">The sequence shown here is derived from an EMBL/GenBank/DDBJ whole genome shotgun (WGS) entry which is preliminary data.</text>
</comment>
<organism evidence="1 2">
    <name type="scientific">Periplaneta americana</name>
    <name type="common">American cockroach</name>
    <name type="synonym">Blatta americana</name>
    <dbReference type="NCBI Taxonomy" id="6978"/>
    <lineage>
        <taxon>Eukaryota</taxon>
        <taxon>Metazoa</taxon>
        <taxon>Ecdysozoa</taxon>
        <taxon>Arthropoda</taxon>
        <taxon>Hexapoda</taxon>
        <taxon>Insecta</taxon>
        <taxon>Pterygota</taxon>
        <taxon>Neoptera</taxon>
        <taxon>Polyneoptera</taxon>
        <taxon>Dictyoptera</taxon>
        <taxon>Blattodea</taxon>
        <taxon>Blattoidea</taxon>
        <taxon>Blattidae</taxon>
        <taxon>Blattinae</taxon>
        <taxon>Periplaneta</taxon>
    </lineage>
</organism>
<gene>
    <name evidence="1" type="ORF">ANN_01720</name>
</gene>
<evidence type="ECO:0000313" key="2">
    <source>
        <dbReference type="Proteomes" id="UP001148838"/>
    </source>
</evidence>
<name>A0ABQ8TYF2_PERAM</name>
<dbReference type="PANTHER" id="PTHR47027">
    <property type="entry name" value="REVERSE TRANSCRIPTASE DOMAIN-CONTAINING PROTEIN"/>
    <property type="match status" value="1"/>
</dbReference>
<reference evidence="1 2" key="1">
    <citation type="journal article" date="2022" name="Allergy">
        <title>Genome assembly and annotation of Periplaneta americana reveal a comprehensive cockroach allergen profile.</title>
        <authorList>
            <person name="Wang L."/>
            <person name="Xiong Q."/>
            <person name="Saelim N."/>
            <person name="Wang L."/>
            <person name="Nong W."/>
            <person name="Wan A.T."/>
            <person name="Shi M."/>
            <person name="Liu X."/>
            <person name="Cao Q."/>
            <person name="Hui J.H.L."/>
            <person name="Sookrung N."/>
            <person name="Leung T.F."/>
            <person name="Tungtrongchitr A."/>
            <person name="Tsui S.K.W."/>
        </authorList>
    </citation>
    <scope>NUCLEOTIDE SEQUENCE [LARGE SCALE GENOMIC DNA]</scope>
    <source>
        <strain evidence="1">PWHHKU_190912</strain>
    </source>
</reference>
<sequence>MMIETGLILLRIGTDGRLMRGGNEPPDSLKAINQLTSRVATWIQLRVLEIPSDLSCREKDSRERDRDVETVIDIEATIMPHIISPPPPPSPSHPPLRSSSININHHIPPLPKALNQMIYISEQIHIALNKVLRFGTWNVTTKYLKVRIYKTVILPVVLYDCETWTLTLREEHRLRVFENKVLRKIFGAKRDEVTGEWRKLHNTELHALYSSPDIIRNIKSRRLRWAGHVARMGESRNAHRMLVGRPGGKRPLGRPRRRWEDNIKMDLREVGYDDREWINLAQDRDQWRAYVRVAMNLRVS</sequence>
<dbReference type="EMBL" id="JAJSOF020000003">
    <property type="protein sequence ID" value="KAJ4450300.1"/>
    <property type="molecule type" value="Genomic_DNA"/>
</dbReference>
<accession>A0ABQ8TYF2</accession>
<proteinExistence type="predicted"/>
<protein>
    <recommendedName>
        <fullName evidence="3">Endonuclease-reverse transcriptase</fullName>
    </recommendedName>
</protein>
<dbReference type="Proteomes" id="UP001148838">
    <property type="component" value="Unassembled WGS sequence"/>
</dbReference>